<dbReference type="SUPFAM" id="SSF52833">
    <property type="entry name" value="Thioredoxin-like"/>
    <property type="match status" value="1"/>
</dbReference>
<reference evidence="4" key="1">
    <citation type="submission" date="2024-06" db="EMBL/GenBank/DDBJ databases">
        <authorList>
            <person name="Ryan C."/>
        </authorList>
    </citation>
    <scope>NUCLEOTIDE SEQUENCE [LARGE SCALE GENOMIC DNA]</scope>
</reference>
<evidence type="ECO:0000256" key="1">
    <source>
        <dbReference type="SAM" id="MobiDB-lite"/>
    </source>
</evidence>
<dbReference type="EMBL" id="OZ075111">
    <property type="protein sequence ID" value="CAL4885375.1"/>
    <property type="molecule type" value="Genomic_DNA"/>
</dbReference>
<dbReference type="InterPro" id="IPR036249">
    <property type="entry name" value="Thioredoxin-like_sf"/>
</dbReference>
<feature type="region of interest" description="Disordered" evidence="1">
    <location>
        <begin position="1"/>
        <end position="35"/>
    </location>
</feature>
<dbReference type="InterPro" id="IPR002109">
    <property type="entry name" value="Glutaredoxin"/>
</dbReference>
<sequence>MGCTGSRHALRGGVRGGGRSPYARSCSGPAATGGVHHTVALKSSTLGSLSLERDEEMMKWRDDDPPLKQLLVRRKKQVAGSPAMTPIGEPEVINVWELMDGLDDKEDEQSGDAGDGEERRREKSAPGSPEFDPDVIAAFRKALDEISPPPPDDPGNNEERVSKNKPDGPAGDEEGVKKPREIQRFPGIVRARVSAFQQRIDAKLAKLAPPKPPTPPPPPESARKVVLYMTSLRGIRKTYEDCWSTRSVLQGYGVRVDERDLSMHAGFKDELHAALGGSGGGARLPQVFADGRHLGGAEEIRRMHEAGELSRALEACEMAPPPGAGGKGGVALDACCSGCGGVRFVPCEECCGSCKVFLEEVGTFRRCADCNENGLVRCTLCSL</sequence>
<evidence type="ECO:0000313" key="3">
    <source>
        <dbReference type="EMBL" id="CAL4885375.1"/>
    </source>
</evidence>
<dbReference type="Pfam" id="PF00462">
    <property type="entry name" value="Glutaredoxin"/>
    <property type="match status" value="1"/>
</dbReference>
<feature type="region of interest" description="Disordered" evidence="1">
    <location>
        <begin position="75"/>
        <end position="183"/>
    </location>
</feature>
<dbReference type="PANTHER" id="PTHR45669">
    <property type="entry name" value="GLUTAREDOXIN DOMAIN-CONTAINING CYSTEINE-RICH PROTEIN CG12206-RELATED"/>
    <property type="match status" value="1"/>
</dbReference>
<evidence type="ECO:0000259" key="2">
    <source>
        <dbReference type="Pfam" id="PF00462"/>
    </source>
</evidence>
<feature type="compositionally biased region" description="Acidic residues" evidence="1">
    <location>
        <begin position="100"/>
        <end position="110"/>
    </location>
</feature>
<keyword evidence="4" id="KW-1185">Reference proteome</keyword>
<dbReference type="PROSITE" id="PS51354">
    <property type="entry name" value="GLUTAREDOXIN_2"/>
    <property type="match status" value="1"/>
</dbReference>
<dbReference type="Gene3D" id="3.40.30.10">
    <property type="entry name" value="Glutaredoxin"/>
    <property type="match status" value="1"/>
</dbReference>
<accession>A0ABC8V7T1</accession>
<reference evidence="3 4" key="2">
    <citation type="submission" date="2024-10" db="EMBL/GenBank/DDBJ databases">
        <authorList>
            <person name="Ryan C."/>
        </authorList>
    </citation>
    <scope>NUCLEOTIDE SEQUENCE [LARGE SCALE GENOMIC DNA]</scope>
</reference>
<organism evidence="3 4">
    <name type="scientific">Urochloa decumbens</name>
    <dbReference type="NCBI Taxonomy" id="240449"/>
    <lineage>
        <taxon>Eukaryota</taxon>
        <taxon>Viridiplantae</taxon>
        <taxon>Streptophyta</taxon>
        <taxon>Embryophyta</taxon>
        <taxon>Tracheophyta</taxon>
        <taxon>Spermatophyta</taxon>
        <taxon>Magnoliopsida</taxon>
        <taxon>Liliopsida</taxon>
        <taxon>Poales</taxon>
        <taxon>Poaceae</taxon>
        <taxon>PACMAD clade</taxon>
        <taxon>Panicoideae</taxon>
        <taxon>Panicodae</taxon>
        <taxon>Paniceae</taxon>
        <taxon>Melinidinae</taxon>
        <taxon>Urochloa</taxon>
    </lineage>
</organism>
<dbReference type="Proteomes" id="UP001497457">
    <property type="component" value="Chromosome 1b"/>
</dbReference>
<dbReference type="PANTHER" id="PTHR45669:SF65">
    <property type="entry name" value="OS02G0748800 PROTEIN"/>
    <property type="match status" value="1"/>
</dbReference>
<feature type="compositionally biased region" description="Basic and acidic residues" evidence="1">
    <location>
        <begin position="174"/>
        <end position="183"/>
    </location>
</feature>
<evidence type="ECO:0000313" key="4">
    <source>
        <dbReference type="Proteomes" id="UP001497457"/>
    </source>
</evidence>
<feature type="domain" description="Glutaredoxin" evidence="2">
    <location>
        <begin position="225"/>
        <end position="293"/>
    </location>
</feature>
<dbReference type="CDD" id="cd03031">
    <property type="entry name" value="GRX_GRX_like"/>
    <property type="match status" value="1"/>
</dbReference>
<dbReference type="Pfam" id="PF23733">
    <property type="entry name" value="GRXCR1-2_C"/>
    <property type="match status" value="1"/>
</dbReference>
<gene>
    <name evidence="3" type="ORF">URODEC1_LOCUS478</name>
</gene>
<dbReference type="AlphaFoldDB" id="A0ABC8V7T1"/>
<protein>
    <recommendedName>
        <fullName evidence="2">Glutaredoxin domain-containing protein</fullName>
    </recommendedName>
</protein>
<name>A0ABC8V7T1_9POAL</name>
<feature type="compositionally biased region" description="Basic and acidic residues" evidence="1">
    <location>
        <begin position="157"/>
        <end position="166"/>
    </location>
</feature>
<proteinExistence type="predicted"/>